<evidence type="ECO:0000256" key="1">
    <source>
        <dbReference type="ARBA" id="ARBA00001946"/>
    </source>
</evidence>
<dbReference type="InterPro" id="IPR050187">
    <property type="entry name" value="Lipid_Phosphate_FormReg"/>
</dbReference>
<keyword evidence="3" id="KW-0547">Nucleotide-binding</keyword>
<dbReference type="Gene3D" id="3.40.50.10330">
    <property type="entry name" value="Probable inorganic polyphosphate/atp-NAD kinase, domain 1"/>
    <property type="match status" value="1"/>
</dbReference>
<dbReference type="InterPro" id="IPR001206">
    <property type="entry name" value="Diacylglycerol_kinase_cat_dom"/>
</dbReference>
<reference evidence="6 7" key="1">
    <citation type="journal article" date="2015" name="Genome Announc.">
        <title>Expanding the biotechnology potential of lactobacilli through comparative genomics of 213 strains and associated genera.</title>
        <authorList>
            <person name="Sun Z."/>
            <person name="Harris H.M."/>
            <person name="McCann A."/>
            <person name="Guo C."/>
            <person name="Argimon S."/>
            <person name="Zhang W."/>
            <person name="Yang X."/>
            <person name="Jeffery I.B."/>
            <person name="Cooney J.C."/>
            <person name="Kagawa T.F."/>
            <person name="Liu W."/>
            <person name="Song Y."/>
            <person name="Salvetti E."/>
            <person name="Wrobel A."/>
            <person name="Rasinkangas P."/>
            <person name="Parkhill J."/>
            <person name="Rea M.C."/>
            <person name="O'Sullivan O."/>
            <person name="Ritari J."/>
            <person name="Douillard F.P."/>
            <person name="Paul Ross R."/>
            <person name="Yang R."/>
            <person name="Briner A.E."/>
            <person name="Felis G.E."/>
            <person name="de Vos W.M."/>
            <person name="Barrangou R."/>
            <person name="Klaenhammer T.R."/>
            <person name="Caufield P.W."/>
            <person name="Cui Y."/>
            <person name="Zhang H."/>
            <person name="O'Toole P.W."/>
        </authorList>
    </citation>
    <scope>NUCLEOTIDE SEQUENCE [LARGE SCALE GENOMIC DNA]</scope>
    <source>
        <strain evidence="6 7">DSM 5007</strain>
    </source>
</reference>
<evidence type="ECO:0000259" key="5">
    <source>
        <dbReference type="PROSITE" id="PS50146"/>
    </source>
</evidence>
<dbReference type="Pfam" id="PF00781">
    <property type="entry name" value="DAGK_cat"/>
    <property type="match status" value="1"/>
</dbReference>
<keyword evidence="4" id="KW-0067">ATP-binding</keyword>
<dbReference type="Proteomes" id="UP000051820">
    <property type="component" value="Unassembled WGS sequence"/>
</dbReference>
<dbReference type="PROSITE" id="PS50146">
    <property type="entry name" value="DAGK"/>
    <property type="match status" value="1"/>
</dbReference>
<dbReference type="PANTHER" id="PTHR12358:SF54">
    <property type="entry name" value="SPHINGOSINE KINASE RELATED PROTEIN"/>
    <property type="match status" value="1"/>
</dbReference>
<dbReference type="RefSeq" id="WP_010621200.1">
    <property type="nucleotide sequence ID" value="NZ_AZGF01000037.1"/>
</dbReference>
<sequence length="295" mass="33062">MGQRYGIYYNDHAGQGQANCNVHQVERQLREHGMATELMTATSTDAAVELVSSKLSGLDGLVVVGGDGTLNVAVTAMLHRKLTVPLGLVPCGRVNNFARQWGIPTDLDQAMEVIFQNNLQRIGIGNCNGNRAIVSYMGFGNLSDLANDMRQRQSKSLTNRMAYFMSALRRTGHHQSYEITYQLDERPTETHKTWVALLTTNPPAKRQYLSVQPLRFSLSVLNDIHRRQVIPYVYFAWSGKMHHSDAVTYMTPKTLKIQNVDGKQVRTRIDGDVGPKLPIEVSYCPRVLPIFLTAE</sequence>
<dbReference type="InterPro" id="IPR016064">
    <property type="entry name" value="NAD/diacylglycerol_kinase_sf"/>
</dbReference>
<feature type="domain" description="DAGKc" evidence="5">
    <location>
        <begin position="1"/>
        <end position="131"/>
    </location>
</feature>
<evidence type="ECO:0000256" key="2">
    <source>
        <dbReference type="ARBA" id="ARBA00005983"/>
    </source>
</evidence>
<dbReference type="GO" id="GO:0005524">
    <property type="term" value="F:ATP binding"/>
    <property type="evidence" value="ECO:0007669"/>
    <property type="project" value="UniProtKB-KW"/>
</dbReference>
<evidence type="ECO:0000313" key="6">
    <source>
        <dbReference type="EMBL" id="KRM09673.1"/>
    </source>
</evidence>
<keyword evidence="7" id="KW-1185">Reference proteome</keyword>
<dbReference type="SUPFAM" id="SSF111331">
    <property type="entry name" value="NAD kinase/diacylglycerol kinase-like"/>
    <property type="match status" value="1"/>
</dbReference>
<dbReference type="GO" id="GO:0016301">
    <property type="term" value="F:kinase activity"/>
    <property type="evidence" value="ECO:0007669"/>
    <property type="project" value="InterPro"/>
</dbReference>
<dbReference type="InterPro" id="IPR017438">
    <property type="entry name" value="ATP-NAD_kinase_N"/>
</dbReference>
<comment type="cofactor">
    <cofactor evidence="1">
        <name>Mg(2+)</name>
        <dbReference type="ChEBI" id="CHEBI:18420"/>
    </cofactor>
</comment>
<dbReference type="Gene3D" id="2.60.200.40">
    <property type="match status" value="1"/>
</dbReference>
<dbReference type="STRING" id="1423807.FD16_GL001594"/>
<dbReference type="eggNOG" id="COG1597">
    <property type="taxonomic scope" value="Bacteria"/>
</dbReference>
<dbReference type="SMART" id="SM00046">
    <property type="entry name" value="DAGKc"/>
    <property type="match status" value="1"/>
</dbReference>
<dbReference type="AlphaFoldDB" id="A0A0R1W2B6"/>
<comment type="similarity">
    <text evidence="2">Belongs to the diacylglycerol/lipid kinase family.</text>
</comment>
<name>A0A0R1W2B6_9LACO</name>
<evidence type="ECO:0000313" key="7">
    <source>
        <dbReference type="Proteomes" id="UP000051820"/>
    </source>
</evidence>
<dbReference type="EMBL" id="AZGF01000037">
    <property type="protein sequence ID" value="KRM09673.1"/>
    <property type="molecule type" value="Genomic_DNA"/>
</dbReference>
<comment type="caution">
    <text evidence="6">The sequence shown here is derived from an EMBL/GenBank/DDBJ whole genome shotgun (WGS) entry which is preliminary data.</text>
</comment>
<proteinExistence type="inferred from homology"/>
<dbReference type="PATRIC" id="fig|1423807.3.peg.1634"/>
<dbReference type="PANTHER" id="PTHR12358">
    <property type="entry name" value="SPHINGOSINE KINASE"/>
    <property type="match status" value="1"/>
</dbReference>
<evidence type="ECO:0000256" key="4">
    <source>
        <dbReference type="ARBA" id="ARBA00022840"/>
    </source>
</evidence>
<protein>
    <recommendedName>
        <fullName evidence="5">DAGKc domain-containing protein</fullName>
    </recommendedName>
</protein>
<accession>A0A0R1W2B6</accession>
<evidence type="ECO:0000256" key="3">
    <source>
        <dbReference type="ARBA" id="ARBA00022741"/>
    </source>
</evidence>
<organism evidence="6 7">
    <name type="scientific">Paucilactobacillus suebicus DSM 5007 = KCTC 3549</name>
    <dbReference type="NCBI Taxonomy" id="1423807"/>
    <lineage>
        <taxon>Bacteria</taxon>
        <taxon>Bacillati</taxon>
        <taxon>Bacillota</taxon>
        <taxon>Bacilli</taxon>
        <taxon>Lactobacillales</taxon>
        <taxon>Lactobacillaceae</taxon>
        <taxon>Paucilactobacillus</taxon>
    </lineage>
</organism>
<gene>
    <name evidence="6" type="ORF">FD16_GL001594</name>
</gene>